<organism evidence="4">
    <name type="scientific">uncultured marine thaumarchaeote KM3_15_A07</name>
    <dbReference type="NCBI Taxonomy" id="1456025"/>
    <lineage>
        <taxon>Archaea</taxon>
        <taxon>Nitrososphaerota</taxon>
        <taxon>environmental samples</taxon>
    </lineage>
</organism>
<keyword evidence="1" id="KW-0677">Repeat</keyword>
<dbReference type="PANTHER" id="PTHR44943:SF8">
    <property type="entry name" value="TPR REPEAT-CONTAINING PROTEIN MJ0263"/>
    <property type="match status" value="1"/>
</dbReference>
<dbReference type="Gene3D" id="1.25.40.10">
    <property type="entry name" value="Tetratricopeptide repeat domain"/>
    <property type="match status" value="2"/>
</dbReference>
<dbReference type="SMART" id="SM00028">
    <property type="entry name" value="TPR"/>
    <property type="match status" value="4"/>
</dbReference>
<dbReference type="PANTHER" id="PTHR44943">
    <property type="entry name" value="CELLULOSE SYNTHASE OPERON PROTEIN C"/>
    <property type="match status" value="1"/>
</dbReference>
<dbReference type="PROSITE" id="PS50293">
    <property type="entry name" value="TPR_REGION"/>
    <property type="match status" value="1"/>
</dbReference>
<dbReference type="InterPro" id="IPR051685">
    <property type="entry name" value="Ycf3/AcsC/BcsC/TPR_MFPF"/>
</dbReference>
<dbReference type="Pfam" id="PF13181">
    <property type="entry name" value="TPR_8"/>
    <property type="match status" value="1"/>
</dbReference>
<dbReference type="SUPFAM" id="SSF48452">
    <property type="entry name" value="TPR-like"/>
    <property type="match status" value="1"/>
</dbReference>
<name>A0A075GHV4_9ARCH</name>
<protein>
    <submittedName>
        <fullName evidence="4">TPR repeat-containing protein (SKI3, TTC37)</fullName>
    </submittedName>
</protein>
<sequence>MKRKLSKMLEKVSELCEDEKYTQALKYYENILRIESDNIAAIIDYGVTLQNLGLYRQALEMYDKALTIQPKNLYALINKGSVLHTLQKYSEAISCYNIVQNLDKKNTMAIAYKGLSVGEMGNIPLAIKYFKKALSIDNDYELAQISLDTAKRIMKSH</sequence>
<keyword evidence="2 3" id="KW-0802">TPR repeat</keyword>
<accession>A0A075GHV4</accession>
<dbReference type="AlphaFoldDB" id="A0A075GHV4"/>
<dbReference type="EMBL" id="KF900660">
    <property type="protein sequence ID" value="AIF02755.1"/>
    <property type="molecule type" value="Genomic_DNA"/>
</dbReference>
<reference evidence="4" key="1">
    <citation type="journal article" date="2014" name="Genome Biol. Evol.">
        <title>Pangenome evidence for extensive interdomain horizontal transfer affecting lineage core and shell genes in uncultured planktonic thaumarchaeota and euryarchaeota.</title>
        <authorList>
            <person name="Deschamps P."/>
            <person name="Zivanovic Y."/>
            <person name="Moreira D."/>
            <person name="Rodriguez-Valera F."/>
            <person name="Lopez-Garcia P."/>
        </authorList>
    </citation>
    <scope>NUCLEOTIDE SEQUENCE</scope>
</reference>
<evidence type="ECO:0000256" key="2">
    <source>
        <dbReference type="ARBA" id="ARBA00022803"/>
    </source>
</evidence>
<gene>
    <name evidence="4" type="primary">SKI3</name>
    <name evidence="4" type="synonym">TTC37</name>
</gene>
<dbReference type="InterPro" id="IPR011990">
    <property type="entry name" value="TPR-like_helical_dom_sf"/>
</dbReference>
<dbReference type="Pfam" id="PF12895">
    <property type="entry name" value="ANAPC3"/>
    <property type="match status" value="1"/>
</dbReference>
<dbReference type="InterPro" id="IPR019734">
    <property type="entry name" value="TPR_rpt"/>
</dbReference>
<evidence type="ECO:0000256" key="1">
    <source>
        <dbReference type="ARBA" id="ARBA00022737"/>
    </source>
</evidence>
<evidence type="ECO:0000313" key="4">
    <source>
        <dbReference type="EMBL" id="AIF02755.1"/>
    </source>
</evidence>
<feature type="repeat" description="TPR" evidence="3">
    <location>
        <begin position="39"/>
        <end position="72"/>
    </location>
</feature>
<evidence type="ECO:0000256" key="3">
    <source>
        <dbReference type="PROSITE-ProRule" id="PRU00339"/>
    </source>
</evidence>
<dbReference type="PROSITE" id="PS50005">
    <property type="entry name" value="TPR"/>
    <property type="match status" value="1"/>
</dbReference>
<proteinExistence type="predicted"/>